<organism evidence="4 5">
    <name type="scientific">Dendryphion nanum</name>
    <dbReference type="NCBI Taxonomy" id="256645"/>
    <lineage>
        <taxon>Eukaryota</taxon>
        <taxon>Fungi</taxon>
        <taxon>Dikarya</taxon>
        <taxon>Ascomycota</taxon>
        <taxon>Pezizomycotina</taxon>
        <taxon>Dothideomycetes</taxon>
        <taxon>Pleosporomycetidae</taxon>
        <taxon>Pleosporales</taxon>
        <taxon>Torulaceae</taxon>
        <taxon>Dendryphion</taxon>
    </lineage>
</organism>
<sequence>MPISTNRAVSILASIFVTLFALQYQYFSSKTCPVPASTPEPPQHPPSSESHDSTCSNKPHHASWGSWIHPQRLLNLKGAGKESASAVTKDWNILYHLGGNGPWIEKIDDVLEGGIGVPEGCIVEQVHMMSRHAERYPTLKAGTRMRKLFNRMKNSNVTFKGDLSFTNDWELFWSDDTHLAQLTSTGPFSGTLSSFTTGTRLRTRYSHLLPTPSSPPVTLWASDSDRVIDTARYFAAGLFGLDYSTKNTAQLQVIPETSDLGADSLTPGDTCPRYVEDEEEGWAKGWKTMHAYRATYLHVPRARLLAQNPGVEFSDDELYAMQEMCGFETTVRGSSQWCDVFTREEWEHFEYARDLHHYYRAGPGTKYGAGLGFLWLNATVGIMNQGPEAGKLFFSFVHDDDMAPLLAAVDFIDDIHPLPTTHIPRERLWRKSQISPMGGRIIFEVMACKWETQSHMPLSKFVRININDGIHTIPGCDKGPGGSCRLSAFTARTRRKGIEVGGFREMCGLGEGAAERITFLHQ</sequence>
<evidence type="ECO:0000313" key="5">
    <source>
        <dbReference type="Proteomes" id="UP000700596"/>
    </source>
</evidence>
<dbReference type="Proteomes" id="UP000700596">
    <property type="component" value="Unassembled WGS sequence"/>
</dbReference>
<evidence type="ECO:0000313" key="4">
    <source>
        <dbReference type="EMBL" id="KAH7116913.1"/>
    </source>
</evidence>
<name>A0A9P9ICW6_9PLEO</name>
<dbReference type="SUPFAM" id="SSF53254">
    <property type="entry name" value="Phosphoglycerate mutase-like"/>
    <property type="match status" value="1"/>
</dbReference>
<proteinExistence type="predicted"/>
<dbReference type="InterPro" id="IPR000560">
    <property type="entry name" value="His_Pase_clade-2"/>
</dbReference>
<feature type="chain" id="PRO_5040492785" evidence="3">
    <location>
        <begin position="22"/>
        <end position="522"/>
    </location>
</feature>
<dbReference type="Pfam" id="PF00328">
    <property type="entry name" value="His_Phos_2"/>
    <property type="match status" value="1"/>
</dbReference>
<dbReference type="CDD" id="cd07061">
    <property type="entry name" value="HP_HAP_like"/>
    <property type="match status" value="1"/>
</dbReference>
<gene>
    <name evidence="4" type="ORF">B0J11DRAFT_103872</name>
</gene>
<feature type="signal peptide" evidence="3">
    <location>
        <begin position="1"/>
        <end position="21"/>
    </location>
</feature>
<evidence type="ECO:0000256" key="3">
    <source>
        <dbReference type="SAM" id="SignalP"/>
    </source>
</evidence>
<keyword evidence="3" id="KW-0732">Signal</keyword>
<accession>A0A9P9ICW6</accession>
<evidence type="ECO:0000256" key="2">
    <source>
        <dbReference type="SAM" id="MobiDB-lite"/>
    </source>
</evidence>
<dbReference type="AlphaFoldDB" id="A0A9P9ICW6"/>
<comment type="caution">
    <text evidence="4">The sequence shown here is derived from an EMBL/GenBank/DDBJ whole genome shotgun (WGS) entry which is preliminary data.</text>
</comment>
<dbReference type="PANTHER" id="PTHR20963">
    <property type="entry name" value="MULTIPLE INOSITOL POLYPHOSPHATE PHOSPHATASE-RELATED"/>
    <property type="match status" value="1"/>
</dbReference>
<dbReference type="GO" id="GO:0009277">
    <property type="term" value="C:fungal-type cell wall"/>
    <property type="evidence" value="ECO:0007669"/>
    <property type="project" value="TreeGrafter"/>
</dbReference>
<evidence type="ECO:0000256" key="1">
    <source>
        <dbReference type="ARBA" id="ARBA00022801"/>
    </source>
</evidence>
<dbReference type="GO" id="GO:0003993">
    <property type="term" value="F:acid phosphatase activity"/>
    <property type="evidence" value="ECO:0007669"/>
    <property type="project" value="TreeGrafter"/>
</dbReference>
<protein>
    <submittedName>
        <fullName evidence="4">3-phytase B</fullName>
    </submittedName>
</protein>
<keyword evidence="1" id="KW-0378">Hydrolase</keyword>
<dbReference type="EMBL" id="JAGMWT010000014">
    <property type="protein sequence ID" value="KAH7116913.1"/>
    <property type="molecule type" value="Genomic_DNA"/>
</dbReference>
<dbReference type="Gene3D" id="3.40.50.1240">
    <property type="entry name" value="Phosphoglycerate mutase-like"/>
    <property type="match status" value="1"/>
</dbReference>
<keyword evidence="5" id="KW-1185">Reference proteome</keyword>
<dbReference type="OrthoDB" id="6509975at2759"/>
<feature type="compositionally biased region" description="Pro residues" evidence="2">
    <location>
        <begin position="36"/>
        <end position="45"/>
    </location>
</feature>
<reference evidence="4" key="1">
    <citation type="journal article" date="2021" name="Nat. Commun.">
        <title>Genetic determinants of endophytism in the Arabidopsis root mycobiome.</title>
        <authorList>
            <person name="Mesny F."/>
            <person name="Miyauchi S."/>
            <person name="Thiergart T."/>
            <person name="Pickel B."/>
            <person name="Atanasova L."/>
            <person name="Karlsson M."/>
            <person name="Huettel B."/>
            <person name="Barry K.W."/>
            <person name="Haridas S."/>
            <person name="Chen C."/>
            <person name="Bauer D."/>
            <person name="Andreopoulos W."/>
            <person name="Pangilinan J."/>
            <person name="LaButti K."/>
            <person name="Riley R."/>
            <person name="Lipzen A."/>
            <person name="Clum A."/>
            <person name="Drula E."/>
            <person name="Henrissat B."/>
            <person name="Kohler A."/>
            <person name="Grigoriev I.V."/>
            <person name="Martin F.M."/>
            <person name="Hacquard S."/>
        </authorList>
    </citation>
    <scope>NUCLEOTIDE SEQUENCE</scope>
    <source>
        <strain evidence="4">MPI-CAGE-CH-0243</strain>
    </source>
</reference>
<dbReference type="InterPro" id="IPR029033">
    <property type="entry name" value="His_PPase_superfam"/>
</dbReference>
<dbReference type="PANTHER" id="PTHR20963:SF18">
    <property type="entry name" value="ACID PHOSPHATASE PHO11-RELATED"/>
    <property type="match status" value="1"/>
</dbReference>
<feature type="region of interest" description="Disordered" evidence="2">
    <location>
        <begin position="33"/>
        <end position="58"/>
    </location>
</feature>